<dbReference type="GO" id="GO:0006355">
    <property type="term" value="P:regulation of DNA-templated transcription"/>
    <property type="evidence" value="ECO:0007669"/>
    <property type="project" value="UniProtKB-UniRule"/>
</dbReference>
<comment type="similarity">
    <text evidence="1 6">Belongs to the TACO1 family.</text>
</comment>
<keyword evidence="5 6" id="KW-0804">Transcription</keyword>
<evidence type="ECO:0000256" key="6">
    <source>
        <dbReference type="HAMAP-Rule" id="MF_00693"/>
    </source>
</evidence>
<dbReference type="AlphaFoldDB" id="A0A7U4THV3"/>
<dbReference type="Gene3D" id="1.10.10.200">
    <property type="match status" value="1"/>
</dbReference>
<dbReference type="InterPro" id="IPR002876">
    <property type="entry name" value="Transcrip_reg_TACO1-like"/>
</dbReference>
<dbReference type="FunFam" id="1.10.10.200:FF:000002">
    <property type="entry name" value="Probable transcriptional regulatory protein CLM62_37755"/>
    <property type="match status" value="1"/>
</dbReference>
<dbReference type="NCBIfam" id="NF009044">
    <property type="entry name" value="PRK12378.1"/>
    <property type="match status" value="1"/>
</dbReference>
<evidence type="ECO:0000256" key="5">
    <source>
        <dbReference type="ARBA" id="ARBA00023163"/>
    </source>
</evidence>
<evidence type="ECO:0000256" key="1">
    <source>
        <dbReference type="ARBA" id="ARBA00008724"/>
    </source>
</evidence>
<keyword evidence="3 6" id="KW-0805">Transcription regulation</keyword>
<keyword evidence="4 6" id="KW-0238">DNA-binding</keyword>
<dbReference type="Proteomes" id="UP000070560">
    <property type="component" value="Chromosome"/>
</dbReference>
<proteinExistence type="inferred from homology"/>
<dbReference type="OrthoDB" id="9781053at2"/>
<evidence type="ECO:0000256" key="4">
    <source>
        <dbReference type="ARBA" id="ARBA00023125"/>
    </source>
</evidence>
<evidence type="ECO:0000256" key="2">
    <source>
        <dbReference type="ARBA" id="ARBA00022490"/>
    </source>
</evidence>
<dbReference type="HAMAP" id="MF_00693">
    <property type="entry name" value="Transcrip_reg_TACO1"/>
    <property type="match status" value="1"/>
</dbReference>
<dbReference type="Pfam" id="PF01709">
    <property type="entry name" value="Transcrip_reg"/>
    <property type="match status" value="1"/>
</dbReference>
<dbReference type="NCBIfam" id="NF001030">
    <property type="entry name" value="PRK00110.1"/>
    <property type="match status" value="1"/>
</dbReference>
<gene>
    <name evidence="9" type="ORF">HS1_001490</name>
</gene>
<dbReference type="InterPro" id="IPR017856">
    <property type="entry name" value="Integrase-like_N"/>
</dbReference>
<sequence>MSGHSKWAQIKRKKAATDVKRGKIFTKLIREIITAARLGGGDPDSNARLRAAIEAAKAENMPKENIERAIKKGTGELEGSYYEEVSYEGYGAGGIAILISVLTDNRNRTVSELRYLFNKYGGNLGETGCVSWMFEKKGVIAFAKDGIEEERLMEVAVEAGAEDIKIEEDEYEVITAPEEFEHIKQFFDKAGLKYERAEITMICQNVVKITDKNQAERILKLMDALEDHDDVQKVYANFDIPDEILEAEAG</sequence>
<evidence type="ECO:0000313" key="9">
    <source>
        <dbReference type="EMBL" id="AMM41289.1"/>
    </source>
</evidence>
<dbReference type="SUPFAM" id="SSF75625">
    <property type="entry name" value="YebC-like"/>
    <property type="match status" value="1"/>
</dbReference>
<feature type="domain" description="TACO1/YebC-like second and third" evidence="7">
    <location>
        <begin position="82"/>
        <end position="238"/>
    </location>
</feature>
<accession>A0A7U4THV3</accession>
<feature type="domain" description="TACO1/YebC-like N-terminal" evidence="8">
    <location>
        <begin position="5"/>
        <end position="76"/>
    </location>
</feature>
<dbReference type="RefSeq" id="WP_066063112.1">
    <property type="nucleotide sequence ID" value="NZ_CP013015.1"/>
</dbReference>
<evidence type="ECO:0000259" key="8">
    <source>
        <dbReference type="Pfam" id="PF20772"/>
    </source>
</evidence>
<reference evidence="9 10" key="1">
    <citation type="submission" date="2015-10" db="EMBL/GenBank/DDBJ databases">
        <title>Candidatus Desulfofervidus auxilii, a hydrogenotrophic sulfate-reducing bacterium involved in the thermophilic anaerobic oxidation of methane.</title>
        <authorList>
            <person name="Krukenberg V."/>
            <person name="Richter M."/>
            <person name="Wegener G."/>
        </authorList>
    </citation>
    <scope>NUCLEOTIDE SEQUENCE [LARGE SCALE GENOMIC DNA]</scope>
    <source>
        <strain evidence="9 10">HS1</strain>
    </source>
</reference>
<keyword evidence="2 6" id="KW-0963">Cytoplasm</keyword>
<evidence type="ECO:0000256" key="3">
    <source>
        <dbReference type="ARBA" id="ARBA00023015"/>
    </source>
</evidence>
<name>A0A7U4THV3_DESA2</name>
<dbReference type="InterPro" id="IPR048300">
    <property type="entry name" value="TACO1_YebC-like_2nd/3rd_dom"/>
</dbReference>
<dbReference type="KEGG" id="daw:HS1_001490"/>
<dbReference type="EMBL" id="CP013015">
    <property type="protein sequence ID" value="AMM41289.1"/>
    <property type="molecule type" value="Genomic_DNA"/>
</dbReference>
<protein>
    <recommendedName>
        <fullName evidence="6">Probable transcriptional regulatory protein HS1_001490</fullName>
    </recommendedName>
</protein>
<dbReference type="Pfam" id="PF20772">
    <property type="entry name" value="TACO1_YebC_N"/>
    <property type="match status" value="1"/>
</dbReference>
<dbReference type="InterPro" id="IPR029072">
    <property type="entry name" value="YebC-like"/>
</dbReference>
<dbReference type="NCBIfam" id="TIGR01033">
    <property type="entry name" value="YebC/PmpR family DNA-binding transcriptional regulator"/>
    <property type="match status" value="1"/>
</dbReference>
<dbReference type="GO" id="GO:0005829">
    <property type="term" value="C:cytosol"/>
    <property type="evidence" value="ECO:0007669"/>
    <property type="project" value="TreeGrafter"/>
</dbReference>
<dbReference type="FunFam" id="3.30.70.980:FF:000002">
    <property type="entry name" value="Probable transcriptional regulatory protein YebC"/>
    <property type="match status" value="1"/>
</dbReference>
<dbReference type="PANTHER" id="PTHR12532:SF6">
    <property type="entry name" value="TRANSCRIPTIONAL REGULATORY PROTEIN YEBC-RELATED"/>
    <property type="match status" value="1"/>
</dbReference>
<dbReference type="PANTHER" id="PTHR12532">
    <property type="entry name" value="TRANSLATIONAL ACTIVATOR OF CYTOCHROME C OXIDASE 1"/>
    <property type="match status" value="1"/>
</dbReference>
<dbReference type="InterPro" id="IPR026564">
    <property type="entry name" value="Transcrip_reg_TACO1-like_dom3"/>
</dbReference>
<dbReference type="InterPro" id="IPR049083">
    <property type="entry name" value="TACO1_YebC_N"/>
</dbReference>
<dbReference type="Gene3D" id="3.30.70.980">
    <property type="match status" value="2"/>
</dbReference>
<evidence type="ECO:0000313" key="10">
    <source>
        <dbReference type="Proteomes" id="UP000070560"/>
    </source>
</evidence>
<organism evidence="9 10">
    <name type="scientific">Desulfofervidus auxilii</name>
    <dbReference type="NCBI Taxonomy" id="1621989"/>
    <lineage>
        <taxon>Bacteria</taxon>
        <taxon>Pseudomonadati</taxon>
        <taxon>Thermodesulfobacteriota</taxon>
        <taxon>Candidatus Desulfofervidia</taxon>
        <taxon>Candidatus Desulfofervidales</taxon>
        <taxon>Candidatus Desulfofervidaceae</taxon>
        <taxon>Candidatus Desulfofervidus</taxon>
    </lineage>
</organism>
<evidence type="ECO:0000259" key="7">
    <source>
        <dbReference type="Pfam" id="PF01709"/>
    </source>
</evidence>
<keyword evidence="10" id="KW-1185">Reference proteome</keyword>
<comment type="subcellular location">
    <subcellularLocation>
        <location evidence="6">Cytoplasm</location>
    </subcellularLocation>
</comment>
<dbReference type="GO" id="GO:0003677">
    <property type="term" value="F:DNA binding"/>
    <property type="evidence" value="ECO:0007669"/>
    <property type="project" value="UniProtKB-UniRule"/>
</dbReference>